<proteinExistence type="predicted"/>
<keyword evidence="3" id="KW-1185">Reference proteome</keyword>
<name>A0ABP1RTH6_9HEXA</name>
<feature type="region of interest" description="Disordered" evidence="1">
    <location>
        <begin position="179"/>
        <end position="206"/>
    </location>
</feature>
<evidence type="ECO:0000256" key="1">
    <source>
        <dbReference type="SAM" id="MobiDB-lite"/>
    </source>
</evidence>
<feature type="region of interest" description="Disordered" evidence="1">
    <location>
        <begin position="329"/>
        <end position="349"/>
    </location>
</feature>
<evidence type="ECO:0000313" key="3">
    <source>
        <dbReference type="Proteomes" id="UP001642540"/>
    </source>
</evidence>
<feature type="compositionally biased region" description="Low complexity" evidence="1">
    <location>
        <begin position="335"/>
        <end position="349"/>
    </location>
</feature>
<dbReference type="EMBL" id="CAXLJM020000108">
    <property type="protein sequence ID" value="CAL8135463.1"/>
    <property type="molecule type" value="Genomic_DNA"/>
</dbReference>
<dbReference type="Proteomes" id="UP001642540">
    <property type="component" value="Unassembled WGS sequence"/>
</dbReference>
<evidence type="ECO:0000313" key="2">
    <source>
        <dbReference type="EMBL" id="CAL8135463.1"/>
    </source>
</evidence>
<accession>A0ABP1RTH6</accession>
<feature type="region of interest" description="Disordered" evidence="1">
    <location>
        <begin position="88"/>
        <end position="113"/>
    </location>
</feature>
<gene>
    <name evidence="2" type="ORF">ODALV1_LOCUS25997</name>
</gene>
<organism evidence="2 3">
    <name type="scientific">Orchesella dallaii</name>
    <dbReference type="NCBI Taxonomy" id="48710"/>
    <lineage>
        <taxon>Eukaryota</taxon>
        <taxon>Metazoa</taxon>
        <taxon>Ecdysozoa</taxon>
        <taxon>Arthropoda</taxon>
        <taxon>Hexapoda</taxon>
        <taxon>Collembola</taxon>
        <taxon>Entomobryomorpha</taxon>
        <taxon>Entomobryoidea</taxon>
        <taxon>Orchesellidae</taxon>
        <taxon>Orchesellinae</taxon>
        <taxon>Orchesella</taxon>
    </lineage>
</organism>
<reference evidence="2 3" key="1">
    <citation type="submission" date="2024-08" db="EMBL/GenBank/DDBJ databases">
        <authorList>
            <person name="Cucini C."/>
            <person name="Frati F."/>
        </authorList>
    </citation>
    <scope>NUCLEOTIDE SEQUENCE [LARGE SCALE GENOMIC DNA]</scope>
</reference>
<comment type="caution">
    <text evidence="2">The sequence shown here is derived from an EMBL/GenBank/DDBJ whole genome shotgun (WGS) entry which is preliminary data.</text>
</comment>
<sequence>MDNPISFTSSRVYSVPDTRFTRHGFSLQRPTTVLKPACPITSVNMLPYQVATSGVPYGYTLVPQQVLGPGQRLVPVPGGGRNVYSLVDIDDEEEEYAPPPRRPRSRLLDDEENPEMEAFSATTRQIRKDADAILQRLGSTRPTKSSNFWRTYDYDTRSITPRYLAPPPDRSSLYSRPITPTLDEEPDPFLQSLRPGRRGAGGSRLVTTSLGPERVYTPTSLTAHRVQTLYKELDEPLYAPELKHFDYTACLRQNRAADQEKVRGDVHRRAVLLEPSSGLAEAREKRTSLKLDRLGYDPNSVKSNISIRAQYAAMRAAAGRNLRKPTGLATLSVEPAAPRPSSAASAPST</sequence>
<protein>
    <submittedName>
        <fullName evidence="2">Uncharacterized protein</fullName>
    </submittedName>
</protein>